<keyword evidence="4" id="KW-1185">Reference proteome</keyword>
<reference evidence="3" key="1">
    <citation type="submission" date="2021-01" db="EMBL/GenBank/DDBJ databases">
        <authorList>
            <person name="Li R."/>
            <person name="Bekaert M."/>
        </authorList>
    </citation>
    <scope>NUCLEOTIDE SEQUENCE</scope>
    <source>
        <strain evidence="3">Farmed</strain>
    </source>
</reference>
<feature type="transmembrane region" description="Helical" evidence="2">
    <location>
        <begin position="54"/>
        <end position="75"/>
    </location>
</feature>
<keyword evidence="2" id="KW-1133">Transmembrane helix</keyword>
<evidence type="ECO:0000256" key="1">
    <source>
        <dbReference type="SAM" id="MobiDB-lite"/>
    </source>
</evidence>
<organism evidence="3 4">
    <name type="scientific">Acanthosepion pharaonis</name>
    <name type="common">Pharaoh cuttlefish</name>
    <name type="synonym">Sepia pharaonis</name>
    <dbReference type="NCBI Taxonomy" id="158019"/>
    <lineage>
        <taxon>Eukaryota</taxon>
        <taxon>Metazoa</taxon>
        <taxon>Spiralia</taxon>
        <taxon>Lophotrochozoa</taxon>
        <taxon>Mollusca</taxon>
        <taxon>Cephalopoda</taxon>
        <taxon>Coleoidea</taxon>
        <taxon>Decapodiformes</taxon>
        <taxon>Sepiida</taxon>
        <taxon>Sepiina</taxon>
        <taxon>Sepiidae</taxon>
        <taxon>Acanthosepion</taxon>
    </lineage>
</organism>
<evidence type="ECO:0000313" key="3">
    <source>
        <dbReference type="EMBL" id="CAE1231323.1"/>
    </source>
</evidence>
<feature type="region of interest" description="Disordered" evidence="1">
    <location>
        <begin position="123"/>
        <end position="227"/>
    </location>
</feature>
<dbReference type="AlphaFoldDB" id="A0A812BI97"/>
<dbReference type="EMBL" id="CAHIKZ030000647">
    <property type="protein sequence ID" value="CAE1231323.1"/>
    <property type="molecule type" value="Genomic_DNA"/>
</dbReference>
<dbReference type="Proteomes" id="UP000597762">
    <property type="component" value="Unassembled WGS sequence"/>
</dbReference>
<evidence type="ECO:0000313" key="4">
    <source>
        <dbReference type="Proteomes" id="UP000597762"/>
    </source>
</evidence>
<accession>A0A812BI97</accession>
<evidence type="ECO:0000256" key="2">
    <source>
        <dbReference type="SAM" id="Phobius"/>
    </source>
</evidence>
<gene>
    <name evidence="3" type="ORF">SPHA_18052</name>
</gene>
<feature type="compositionally biased region" description="Polar residues" evidence="1">
    <location>
        <begin position="188"/>
        <end position="204"/>
    </location>
</feature>
<protein>
    <submittedName>
        <fullName evidence="3">Uncharacterized protein</fullName>
    </submittedName>
</protein>
<comment type="caution">
    <text evidence="3">The sequence shown here is derived from an EMBL/GenBank/DDBJ whole genome shotgun (WGS) entry which is preliminary data.</text>
</comment>
<proteinExistence type="predicted"/>
<sequence length="308" mass="33629">MPSSSPSLVICCKRCRNCDDLLSPNFSSCGSCDYFFCQLLFSCKNFLHKLSFSFFMLLPDLFLLLFFFSFFYYFFSNGGGGSFEFLFVQFPEAAYSHSPVKADSLLLSFTSFSPLRSAPIYSQKAAQSKKTTPATSSQETLPSRPKKTKSMKEATPSTSSQKQSSQPSTPLSKDTSTCKTPTIEKVTPSISHAQIPSSHSSTPLSRDPSPFRQNFTPCPSLSSSPLKPPLNIPQGGAFNLCARPHPPWRCSPSLAAASVGGGPERWRAIALSLPVPVSTEASLRGRLLSGFRRTGWVPVFRPFLGPVG</sequence>
<feature type="compositionally biased region" description="Polar residues" evidence="1">
    <location>
        <begin position="124"/>
        <end position="141"/>
    </location>
</feature>
<keyword evidence="2" id="KW-0812">Transmembrane</keyword>
<feature type="compositionally biased region" description="Low complexity" evidence="1">
    <location>
        <begin position="155"/>
        <end position="173"/>
    </location>
</feature>
<name>A0A812BI97_ACAPH</name>
<keyword evidence="2" id="KW-0472">Membrane</keyword>